<evidence type="ECO:0000313" key="7">
    <source>
        <dbReference type="Proteomes" id="UP000266327"/>
    </source>
</evidence>
<keyword evidence="5" id="KW-0732">Signal</keyword>
<dbReference type="SUPFAM" id="SSF52317">
    <property type="entry name" value="Class I glutamine amidotransferase-like"/>
    <property type="match status" value="1"/>
</dbReference>
<dbReference type="InterPro" id="IPR029062">
    <property type="entry name" value="Class_I_gatase-like"/>
</dbReference>
<dbReference type="PANTHER" id="PTHR36175">
    <property type="entry name" value="CYANOPHYCINASE"/>
    <property type="match status" value="1"/>
</dbReference>
<dbReference type="InterPro" id="IPR005320">
    <property type="entry name" value="Peptidase_S51"/>
</dbReference>
<dbReference type="InterPro" id="IPR006311">
    <property type="entry name" value="TAT_signal"/>
</dbReference>
<protein>
    <submittedName>
        <fullName evidence="6">Cyanophycinase</fullName>
    </submittedName>
</protein>
<keyword evidence="2" id="KW-0645">Protease</keyword>
<dbReference type="Gene3D" id="3.40.50.880">
    <property type="match status" value="1"/>
</dbReference>
<dbReference type="GO" id="GO:0006508">
    <property type="term" value="P:proteolysis"/>
    <property type="evidence" value="ECO:0007669"/>
    <property type="project" value="UniProtKB-KW"/>
</dbReference>
<dbReference type="GO" id="GO:0008236">
    <property type="term" value="F:serine-type peptidase activity"/>
    <property type="evidence" value="ECO:0007669"/>
    <property type="project" value="UniProtKB-KW"/>
</dbReference>
<reference evidence="7" key="1">
    <citation type="submission" date="2018-09" db="EMBL/GenBank/DDBJ databases">
        <authorList>
            <person name="Zhu H."/>
        </authorList>
    </citation>
    <scope>NUCLEOTIDE SEQUENCE [LARGE SCALE GENOMIC DNA]</scope>
    <source>
        <strain evidence="7">K1S02-23</strain>
    </source>
</reference>
<dbReference type="CDD" id="cd03145">
    <property type="entry name" value="GAT1_cyanophycinase"/>
    <property type="match status" value="1"/>
</dbReference>
<name>A0A3A3G0K2_9BURK</name>
<evidence type="ECO:0000313" key="6">
    <source>
        <dbReference type="EMBL" id="RJG01988.1"/>
    </source>
</evidence>
<dbReference type="Proteomes" id="UP000266327">
    <property type="component" value="Unassembled WGS sequence"/>
</dbReference>
<proteinExistence type="inferred from homology"/>
<dbReference type="PROSITE" id="PS51318">
    <property type="entry name" value="TAT"/>
    <property type="match status" value="1"/>
</dbReference>
<evidence type="ECO:0000256" key="3">
    <source>
        <dbReference type="ARBA" id="ARBA00022801"/>
    </source>
</evidence>
<accession>A0A3A3G0K2</accession>
<evidence type="ECO:0000256" key="4">
    <source>
        <dbReference type="ARBA" id="ARBA00022825"/>
    </source>
</evidence>
<evidence type="ECO:0000256" key="1">
    <source>
        <dbReference type="ARBA" id="ARBA00006534"/>
    </source>
</evidence>
<keyword evidence="7" id="KW-1185">Reference proteome</keyword>
<comment type="caution">
    <text evidence="6">The sequence shown here is derived from an EMBL/GenBank/DDBJ whole genome shotgun (WGS) entry which is preliminary data.</text>
</comment>
<dbReference type="Pfam" id="PF03575">
    <property type="entry name" value="Peptidase_S51"/>
    <property type="match status" value="1"/>
</dbReference>
<dbReference type="RefSeq" id="WP_119785450.1">
    <property type="nucleotide sequence ID" value="NZ_QYUQ01000002.1"/>
</dbReference>
<evidence type="ECO:0000256" key="2">
    <source>
        <dbReference type="ARBA" id="ARBA00022670"/>
    </source>
</evidence>
<feature type="signal peptide" evidence="5">
    <location>
        <begin position="1"/>
        <end position="32"/>
    </location>
</feature>
<dbReference type="OrthoDB" id="9799980at2"/>
<feature type="chain" id="PRO_5017288614" evidence="5">
    <location>
        <begin position="33"/>
        <end position="369"/>
    </location>
</feature>
<gene>
    <name evidence="6" type="ORF">D3878_10700</name>
</gene>
<dbReference type="EMBL" id="QYUQ01000002">
    <property type="protein sequence ID" value="RJG01988.1"/>
    <property type="molecule type" value="Genomic_DNA"/>
</dbReference>
<organism evidence="6 7">
    <name type="scientific">Noviherbaspirillum sedimenti</name>
    <dbReference type="NCBI Taxonomy" id="2320865"/>
    <lineage>
        <taxon>Bacteria</taxon>
        <taxon>Pseudomonadati</taxon>
        <taxon>Pseudomonadota</taxon>
        <taxon>Betaproteobacteria</taxon>
        <taxon>Burkholderiales</taxon>
        <taxon>Oxalobacteraceae</taxon>
        <taxon>Noviherbaspirillum</taxon>
    </lineage>
</organism>
<dbReference type="PANTHER" id="PTHR36175:SF1">
    <property type="entry name" value="CYANOPHYCINASE"/>
    <property type="match status" value="1"/>
</dbReference>
<evidence type="ECO:0000256" key="5">
    <source>
        <dbReference type="SAM" id="SignalP"/>
    </source>
</evidence>
<keyword evidence="4" id="KW-0720">Serine protease</keyword>
<dbReference type="AlphaFoldDB" id="A0A3A3G0K2"/>
<comment type="similarity">
    <text evidence="1">Belongs to the peptidase S51 family.</text>
</comment>
<keyword evidence="3" id="KW-0378">Hydrolase</keyword>
<sequence>MKNPTRRAWLGLARDLLALAAASFVLISPVQAAGGGSGTGAKPTLSTKDFDFYLTGNSTDRSPSQPTSQMTVLMGGGLDVDQAFKDMIAKAGGSATNKIDVVVIRASGADGYNPYLFTMDGVDSVETLVIKTPNGANDPKVTSVMLGADVLFIAGGDQWSYIGQWNQTSVEAIIRTVLLPKNVPIGGTSAGLAVLGAVDFSAQYGTITSSDALSNPYHRRLTLDDTFLETIPKLQNTIVDAHLVSRDRMGRLVTFLARMIKDGMPWSAARAIGVDEGTAVVIDGDIATVRANSGGTGAAYFLQLPQDPGTSLIVKPKTPLEVSSVQVDKLTQAAGGHFDMVNWLRNGGGSTYSLYVQRGVLYGPGNNPY</sequence>